<proteinExistence type="predicted"/>
<gene>
    <name evidence="1" type="ORF">E2C01_076169</name>
</gene>
<dbReference type="EMBL" id="VSRR010057289">
    <property type="protein sequence ID" value="MPC81546.1"/>
    <property type="molecule type" value="Genomic_DNA"/>
</dbReference>
<accession>A0A5B7IHM7</accession>
<keyword evidence="2" id="KW-1185">Reference proteome</keyword>
<evidence type="ECO:0000313" key="2">
    <source>
        <dbReference type="Proteomes" id="UP000324222"/>
    </source>
</evidence>
<reference evidence="1 2" key="1">
    <citation type="submission" date="2019-05" db="EMBL/GenBank/DDBJ databases">
        <title>Another draft genome of Portunus trituberculatus and its Hox gene families provides insights of decapod evolution.</title>
        <authorList>
            <person name="Jeong J.-H."/>
            <person name="Song I."/>
            <person name="Kim S."/>
            <person name="Choi T."/>
            <person name="Kim D."/>
            <person name="Ryu S."/>
            <person name="Kim W."/>
        </authorList>
    </citation>
    <scope>NUCLEOTIDE SEQUENCE [LARGE SCALE GENOMIC DNA]</scope>
    <source>
        <tissue evidence="1">Muscle</tissue>
    </source>
</reference>
<dbReference type="Proteomes" id="UP000324222">
    <property type="component" value="Unassembled WGS sequence"/>
</dbReference>
<dbReference type="AlphaFoldDB" id="A0A5B7IHM7"/>
<comment type="caution">
    <text evidence="1">The sequence shown here is derived from an EMBL/GenBank/DDBJ whole genome shotgun (WGS) entry which is preliminary data.</text>
</comment>
<protein>
    <submittedName>
        <fullName evidence="1">Uncharacterized protein</fullName>
    </submittedName>
</protein>
<organism evidence="1 2">
    <name type="scientific">Portunus trituberculatus</name>
    <name type="common">Swimming crab</name>
    <name type="synonym">Neptunus trituberculatus</name>
    <dbReference type="NCBI Taxonomy" id="210409"/>
    <lineage>
        <taxon>Eukaryota</taxon>
        <taxon>Metazoa</taxon>
        <taxon>Ecdysozoa</taxon>
        <taxon>Arthropoda</taxon>
        <taxon>Crustacea</taxon>
        <taxon>Multicrustacea</taxon>
        <taxon>Malacostraca</taxon>
        <taxon>Eumalacostraca</taxon>
        <taxon>Eucarida</taxon>
        <taxon>Decapoda</taxon>
        <taxon>Pleocyemata</taxon>
        <taxon>Brachyura</taxon>
        <taxon>Eubrachyura</taxon>
        <taxon>Portunoidea</taxon>
        <taxon>Portunidae</taxon>
        <taxon>Portuninae</taxon>
        <taxon>Portunus</taxon>
    </lineage>
</organism>
<sequence>MCRQSLRTATLLNGSTLQMVPLGPTLATLGPDALMYRGKSCVQSQI</sequence>
<evidence type="ECO:0000313" key="1">
    <source>
        <dbReference type="EMBL" id="MPC81546.1"/>
    </source>
</evidence>
<name>A0A5B7IHM7_PORTR</name>